<dbReference type="GO" id="GO:0045259">
    <property type="term" value="C:proton-transporting ATP synthase complex"/>
    <property type="evidence" value="ECO:0007669"/>
    <property type="project" value="UniProtKB-KW"/>
</dbReference>
<comment type="subcellular location">
    <subcellularLocation>
        <location evidence="1 12">Mitochondrion membrane</location>
        <topology evidence="1 12">Single-pass membrane protein</topology>
    </subcellularLocation>
</comment>
<dbReference type="RefSeq" id="YP_009737776.1">
    <property type="nucleotide sequence ID" value="NC_046467.1"/>
</dbReference>
<dbReference type="CTD" id="4509"/>
<evidence type="ECO:0000256" key="13">
    <source>
        <dbReference type="SAM" id="Phobius"/>
    </source>
</evidence>
<keyword evidence="11 13" id="KW-0472">Membrane</keyword>
<geneLocation type="mitochondrion" evidence="14"/>
<dbReference type="InterPro" id="IPR001421">
    <property type="entry name" value="ATP8_metazoa"/>
</dbReference>
<dbReference type="GO" id="GO:0015078">
    <property type="term" value="F:proton transmembrane transporter activity"/>
    <property type="evidence" value="ECO:0007669"/>
    <property type="project" value="InterPro"/>
</dbReference>
<evidence type="ECO:0000313" key="14">
    <source>
        <dbReference type="EMBL" id="QHW07357.1"/>
    </source>
</evidence>
<accession>A0A6C0N9I7</accession>
<keyword evidence="7 12" id="KW-0375">Hydrogen ion transport</keyword>
<dbReference type="GO" id="GO:0031966">
    <property type="term" value="C:mitochondrial membrane"/>
    <property type="evidence" value="ECO:0007669"/>
    <property type="project" value="UniProtKB-SubCell"/>
</dbReference>
<evidence type="ECO:0000256" key="2">
    <source>
        <dbReference type="ARBA" id="ARBA00008892"/>
    </source>
</evidence>
<dbReference type="GeneID" id="44793560"/>
<evidence type="ECO:0000256" key="10">
    <source>
        <dbReference type="ARBA" id="ARBA00023128"/>
    </source>
</evidence>
<keyword evidence="6 12" id="KW-0812">Transmembrane</keyword>
<evidence type="ECO:0000256" key="3">
    <source>
        <dbReference type="ARBA" id="ARBA00011291"/>
    </source>
</evidence>
<protein>
    <recommendedName>
        <fullName evidence="12">ATP synthase complex subunit 8</fullName>
    </recommendedName>
</protein>
<evidence type="ECO:0000256" key="7">
    <source>
        <dbReference type="ARBA" id="ARBA00022781"/>
    </source>
</evidence>
<dbReference type="GO" id="GO:0015986">
    <property type="term" value="P:proton motive force-driven ATP synthesis"/>
    <property type="evidence" value="ECO:0007669"/>
    <property type="project" value="InterPro"/>
</dbReference>
<proteinExistence type="inferred from homology"/>
<evidence type="ECO:0000256" key="12">
    <source>
        <dbReference type="RuleBase" id="RU003661"/>
    </source>
</evidence>
<comment type="subunit">
    <text evidence="3">F-type ATPases have 2 components, CF(1) - the catalytic core - and CF(0) - the membrane proton channel.</text>
</comment>
<gene>
    <name evidence="14" type="primary">ATP8</name>
</gene>
<dbReference type="AlphaFoldDB" id="A0A6C0N9I7"/>
<dbReference type="EMBL" id="MK224510">
    <property type="protein sequence ID" value="QHW07357.1"/>
    <property type="molecule type" value="Genomic_DNA"/>
</dbReference>
<comment type="similarity">
    <text evidence="2 12">Belongs to the ATPase protein 8 family.</text>
</comment>
<keyword evidence="4 12" id="KW-0813">Transport</keyword>
<evidence type="ECO:0000256" key="6">
    <source>
        <dbReference type="ARBA" id="ARBA00022692"/>
    </source>
</evidence>
<evidence type="ECO:0000256" key="11">
    <source>
        <dbReference type="ARBA" id="ARBA00023136"/>
    </source>
</evidence>
<evidence type="ECO:0000256" key="5">
    <source>
        <dbReference type="ARBA" id="ARBA00022547"/>
    </source>
</evidence>
<organism evidence="14">
    <name type="scientific">Amesia sanguiflua</name>
    <name type="common">Moth</name>
    <dbReference type="NCBI Taxonomy" id="2015500"/>
    <lineage>
        <taxon>Eukaryota</taxon>
        <taxon>Metazoa</taxon>
        <taxon>Ecdysozoa</taxon>
        <taxon>Arthropoda</taxon>
        <taxon>Hexapoda</taxon>
        <taxon>Insecta</taxon>
        <taxon>Pterygota</taxon>
        <taxon>Neoptera</taxon>
        <taxon>Endopterygota</taxon>
        <taxon>Lepidoptera</taxon>
        <taxon>Glossata</taxon>
        <taxon>Ditrysia</taxon>
        <taxon>Zygaenoidea</taxon>
        <taxon>Zygaenidae</taxon>
        <taxon>Chalcosiinae</taxon>
        <taxon>Amesia</taxon>
    </lineage>
</organism>
<evidence type="ECO:0000256" key="9">
    <source>
        <dbReference type="ARBA" id="ARBA00023065"/>
    </source>
</evidence>
<evidence type="ECO:0000256" key="8">
    <source>
        <dbReference type="ARBA" id="ARBA00022989"/>
    </source>
</evidence>
<feature type="transmembrane region" description="Helical" evidence="13">
    <location>
        <begin position="6"/>
        <end position="31"/>
    </location>
</feature>
<keyword evidence="8 13" id="KW-1133">Transmembrane helix</keyword>
<name>A0A6C0N9I7_AMESN</name>
<dbReference type="Pfam" id="PF00895">
    <property type="entry name" value="ATP-synt_8"/>
    <property type="match status" value="1"/>
</dbReference>
<evidence type="ECO:0000256" key="4">
    <source>
        <dbReference type="ARBA" id="ARBA00022448"/>
    </source>
</evidence>
<sequence length="54" mass="6810">MPQMMPINWMLSLFFFIMIFIMFNIMNYYIFNLKINNSNNKNTSIKNNFFNWKW</sequence>
<keyword evidence="9 12" id="KW-0406">Ion transport</keyword>
<keyword evidence="10 12" id="KW-0496">Mitochondrion</keyword>
<reference evidence="14" key="1">
    <citation type="journal article" date="2020" name="Mitochondrial DNA Part B Resour">
        <title>The complete mitochondrial genome of Amesia sanguiflua (Lepidoptera, Zygaenidae).</title>
        <authorList>
            <person name="Zhang X."/>
            <person name="Tang L."/>
            <person name="Chen J."/>
            <person name="You P."/>
        </authorList>
    </citation>
    <scope>NUCLEOTIDE SEQUENCE</scope>
</reference>
<keyword evidence="5 12" id="KW-0138">CF(0)</keyword>
<evidence type="ECO:0000256" key="1">
    <source>
        <dbReference type="ARBA" id="ARBA00004304"/>
    </source>
</evidence>